<feature type="transmembrane region" description="Helical" evidence="6">
    <location>
        <begin position="477"/>
        <end position="497"/>
    </location>
</feature>
<dbReference type="InterPro" id="IPR018385">
    <property type="entry name" value="C4_dicarb_anaerob_car-like"/>
</dbReference>
<evidence type="ECO:0000256" key="2">
    <source>
        <dbReference type="ARBA" id="ARBA00022475"/>
    </source>
</evidence>
<evidence type="ECO:0000256" key="5">
    <source>
        <dbReference type="ARBA" id="ARBA00023136"/>
    </source>
</evidence>
<dbReference type="EMBL" id="QRZA01000011">
    <property type="protein sequence ID" value="RGV33750.1"/>
    <property type="molecule type" value="Genomic_DNA"/>
</dbReference>
<dbReference type="Proteomes" id="UP000654720">
    <property type="component" value="Chromosome"/>
</dbReference>
<dbReference type="InterPro" id="IPR051679">
    <property type="entry name" value="DASS-Related_Transporters"/>
</dbReference>
<organism evidence="9 11">
    <name type="scientific">Butyricimonas virosa</name>
    <dbReference type="NCBI Taxonomy" id="544645"/>
    <lineage>
        <taxon>Bacteria</taxon>
        <taxon>Pseudomonadati</taxon>
        <taxon>Bacteroidota</taxon>
        <taxon>Bacteroidia</taxon>
        <taxon>Bacteroidales</taxon>
        <taxon>Odoribacteraceae</taxon>
        <taxon>Butyricimonas</taxon>
    </lineage>
</organism>
<dbReference type="PANTHER" id="PTHR43652:SF2">
    <property type="entry name" value="BASIC AMINO ACID ANTIPORTER YFCC-RELATED"/>
    <property type="match status" value="1"/>
</dbReference>
<dbReference type="EMBL" id="CP069450">
    <property type="protein sequence ID" value="QRO50062.1"/>
    <property type="molecule type" value="Genomic_DNA"/>
</dbReference>
<proteinExistence type="predicted"/>
<evidence type="ECO:0000256" key="6">
    <source>
        <dbReference type="SAM" id="Phobius"/>
    </source>
</evidence>
<evidence type="ECO:0000256" key="3">
    <source>
        <dbReference type="ARBA" id="ARBA00022692"/>
    </source>
</evidence>
<dbReference type="Proteomes" id="UP000283589">
    <property type="component" value="Unassembled WGS sequence"/>
</dbReference>
<dbReference type="STRING" id="1121130.GCA_000519105_01596"/>
<feature type="transmembrane region" description="Helical" evidence="6">
    <location>
        <begin position="323"/>
        <end position="345"/>
    </location>
</feature>
<feature type="transmembrane region" description="Helical" evidence="6">
    <location>
        <begin position="297"/>
        <end position="316"/>
    </location>
</feature>
<evidence type="ECO:0000313" key="9">
    <source>
        <dbReference type="EMBL" id="RGY21412.1"/>
    </source>
</evidence>
<keyword evidence="12" id="KW-1185">Reference proteome</keyword>
<feature type="transmembrane region" description="Helical" evidence="6">
    <location>
        <begin position="7"/>
        <end position="26"/>
    </location>
</feature>
<evidence type="ECO:0000256" key="1">
    <source>
        <dbReference type="ARBA" id="ARBA00004651"/>
    </source>
</evidence>
<evidence type="ECO:0000313" key="11">
    <source>
        <dbReference type="Proteomes" id="UP000286063"/>
    </source>
</evidence>
<evidence type="ECO:0000313" key="10">
    <source>
        <dbReference type="Proteomes" id="UP000283589"/>
    </source>
</evidence>
<protein>
    <submittedName>
        <fullName evidence="9">YfcC family protein</fullName>
    </submittedName>
</protein>
<dbReference type="EMBL" id="QSCR01000001">
    <property type="protein sequence ID" value="RGY21412.1"/>
    <property type="molecule type" value="Genomic_DNA"/>
</dbReference>
<comment type="subcellular location">
    <subcellularLocation>
        <location evidence="1">Cell membrane</location>
        <topology evidence="1">Multi-pass membrane protein</topology>
    </subcellularLocation>
</comment>
<dbReference type="Proteomes" id="UP000286063">
    <property type="component" value="Unassembled WGS sequence"/>
</dbReference>
<dbReference type="AlphaFoldDB" id="A0A413IU16"/>
<dbReference type="OrthoDB" id="255482at2"/>
<evidence type="ECO:0000256" key="4">
    <source>
        <dbReference type="ARBA" id="ARBA00022989"/>
    </source>
</evidence>
<keyword evidence="3 6" id="KW-0812">Transmembrane</keyword>
<feature type="transmembrane region" description="Helical" evidence="6">
    <location>
        <begin position="170"/>
        <end position="193"/>
    </location>
</feature>
<gene>
    <name evidence="8" type="ORF">DWW18_10130</name>
    <name evidence="9" type="ORF">DXA50_00740</name>
    <name evidence="7" type="ORF">I6J59_19750</name>
</gene>
<dbReference type="GeneID" id="93097173"/>
<sequence>MLKKVPHTYTIVFSIIIICAILTWIIPGGEYARESVDVNGVERTVIVNDSFHEVAKSPQTWQVFSALFNGFEKQAGIIAFILIIGGAFWIMNNSKAIDVGIFSFLRSTQKLEHIGIIRKLGVNNIIITMVMLLFSCFGAIFGMSEETLAFVIIIVPLAISMGYDSLTGVCMVYVAAHVGFAGAILNPFTIGIAQGLSDLPLFSGFEYRVFCWAILNVIMITWVLRYAAKVKKNPKASLVYNLDSHWRQEKVDNTQEIEYKSYTSSWGVYLFILIGLVLFSCYFPRTTLSIGEHSSLTTFVVPALTILFALIGYFSLRKSFHFFILTILGFTILFLIVGVMGYGWYLPEISGLFLAMGILSGFAAKENADNIVKLFIAGVKDILSAALVVGLAGGIIIVLQEGHIIDPILHSLASLMSEAGRVLSLGIMYLIQTMINIIIPSGSAKAALTMPIMAPFSDVIGLSRQATVMAFQFGDGFTNMITPTSGVLIGALGIARIPYDIWVKFFWKFILLLVIIGFVLLIPTATMQLNGF</sequence>
<feature type="transmembrane region" description="Helical" evidence="6">
    <location>
        <begin position="509"/>
        <end position="529"/>
    </location>
</feature>
<feature type="transmembrane region" description="Helical" evidence="6">
    <location>
        <begin position="74"/>
        <end position="91"/>
    </location>
</feature>
<evidence type="ECO:0000313" key="12">
    <source>
        <dbReference type="Proteomes" id="UP000654720"/>
    </source>
</evidence>
<reference evidence="7 12" key="2">
    <citation type="submission" date="2021-02" db="EMBL/GenBank/DDBJ databases">
        <title>FDA dAtabase for Regulatory Grade micrObial Sequences (FDA-ARGOS): Supporting development and validation of Infectious Disease Dx tests.</title>
        <authorList>
            <person name="Carlson P."/>
            <person name="Fischbach M."/>
            <person name="Hastie J."/>
            <person name="Bilen M."/>
            <person name="Cheng A."/>
            <person name="Tallon L."/>
            <person name="Sadzewicz L."/>
            <person name="Zhao X."/>
            <person name="Boylan J."/>
            <person name="Ott S."/>
            <person name="Bowen H."/>
            <person name="Vavikolanu K."/>
            <person name="Mehta A."/>
            <person name="Aluvathingal J."/>
            <person name="Nadendla S."/>
            <person name="Yan Y."/>
            <person name="Sichtig H."/>
        </authorList>
    </citation>
    <scope>NUCLEOTIDE SEQUENCE [LARGE SCALE GENOMIC DNA]</scope>
    <source>
        <strain evidence="7 12">FDAARGOS_1229</strain>
    </source>
</reference>
<dbReference type="PANTHER" id="PTHR43652">
    <property type="entry name" value="BASIC AMINO ACID ANTIPORTER YFCC-RELATED"/>
    <property type="match status" value="1"/>
</dbReference>
<keyword evidence="5 6" id="KW-0472">Membrane</keyword>
<keyword evidence="4 6" id="KW-1133">Transmembrane helix</keyword>
<evidence type="ECO:0000313" key="7">
    <source>
        <dbReference type="EMBL" id="QRO50062.1"/>
    </source>
</evidence>
<evidence type="ECO:0000313" key="8">
    <source>
        <dbReference type="EMBL" id="RGV33750.1"/>
    </source>
</evidence>
<dbReference type="Pfam" id="PF03606">
    <property type="entry name" value="DcuC"/>
    <property type="match status" value="1"/>
</dbReference>
<feature type="transmembrane region" description="Helical" evidence="6">
    <location>
        <begin position="120"/>
        <end position="141"/>
    </location>
</feature>
<feature type="transmembrane region" description="Helical" evidence="6">
    <location>
        <begin position="266"/>
        <end position="285"/>
    </location>
</feature>
<keyword evidence="2" id="KW-1003">Cell membrane</keyword>
<name>A0A413IU16_9BACT</name>
<feature type="transmembrane region" description="Helical" evidence="6">
    <location>
        <begin position="420"/>
        <end position="439"/>
    </location>
</feature>
<reference evidence="10 11" key="1">
    <citation type="submission" date="2018-08" db="EMBL/GenBank/DDBJ databases">
        <title>A genome reference for cultivated species of the human gut microbiota.</title>
        <authorList>
            <person name="Zou Y."/>
            <person name="Xue W."/>
            <person name="Luo G."/>
        </authorList>
    </citation>
    <scope>NUCLEOTIDE SEQUENCE [LARGE SCALE GENOMIC DNA]</scope>
    <source>
        <strain evidence="8 10">AF14-49</strain>
        <strain evidence="9 11">OF02-7</strain>
    </source>
</reference>
<feature type="transmembrane region" description="Helical" evidence="6">
    <location>
        <begin position="382"/>
        <end position="399"/>
    </location>
</feature>
<accession>A0A413IU16</accession>
<dbReference type="RefSeq" id="WP_027200432.1">
    <property type="nucleotide sequence ID" value="NZ_CAJKXH010000006.1"/>
</dbReference>
<feature type="transmembrane region" description="Helical" evidence="6">
    <location>
        <begin position="205"/>
        <end position="228"/>
    </location>
</feature>
<feature type="transmembrane region" description="Helical" evidence="6">
    <location>
        <begin position="147"/>
        <end position="163"/>
    </location>
</feature>
<dbReference type="GO" id="GO:0005886">
    <property type="term" value="C:plasma membrane"/>
    <property type="evidence" value="ECO:0007669"/>
    <property type="project" value="UniProtKB-SubCell"/>
</dbReference>